<evidence type="ECO:0000313" key="2">
    <source>
        <dbReference type="Proteomes" id="UP001357733"/>
    </source>
</evidence>
<dbReference type="RefSeq" id="WP_324618630.1">
    <property type="nucleotide sequence ID" value="NZ_JAYKOT010000001.1"/>
</dbReference>
<proteinExistence type="predicted"/>
<keyword evidence="2" id="KW-1185">Reference proteome</keyword>
<dbReference type="AlphaFoldDB" id="A0AAW9MVF3"/>
<gene>
    <name evidence="1" type="ORF">VLK81_00590</name>
</gene>
<dbReference type="Proteomes" id="UP001357733">
    <property type="component" value="Unassembled WGS sequence"/>
</dbReference>
<comment type="caution">
    <text evidence="1">The sequence shown here is derived from an EMBL/GenBank/DDBJ whole genome shotgun (WGS) entry which is preliminary data.</text>
</comment>
<dbReference type="EMBL" id="JAYKOT010000001">
    <property type="protein sequence ID" value="MEB3428550.1"/>
    <property type="molecule type" value="Genomic_DNA"/>
</dbReference>
<protein>
    <submittedName>
        <fullName evidence="1">Uncharacterized protein</fullName>
    </submittedName>
</protein>
<name>A0AAW9MVF3_9FIRM</name>
<evidence type="ECO:0000313" key="1">
    <source>
        <dbReference type="EMBL" id="MEB3428550.1"/>
    </source>
</evidence>
<accession>A0AAW9MVF3</accession>
<reference evidence="1 2" key="1">
    <citation type="submission" date="2024-01" db="EMBL/GenBank/DDBJ databases">
        <title>Complete genome sequence of Citroniella saccharovorans strain M6.X9, isolated from human fecal sample.</title>
        <authorList>
            <person name="Cheng G."/>
            <person name="Westerholm M."/>
            <person name="Schnurer A."/>
        </authorList>
    </citation>
    <scope>NUCLEOTIDE SEQUENCE [LARGE SCALE GENOMIC DNA]</scope>
    <source>
        <strain evidence="1 2">DSM 29873</strain>
    </source>
</reference>
<organism evidence="1 2">
    <name type="scientific">Citroniella saccharovorans</name>
    <dbReference type="NCBI Taxonomy" id="2053367"/>
    <lineage>
        <taxon>Bacteria</taxon>
        <taxon>Bacillati</taxon>
        <taxon>Bacillota</taxon>
        <taxon>Tissierellia</taxon>
        <taxon>Tissierellales</taxon>
        <taxon>Peptoniphilaceae</taxon>
        <taxon>Citroniella</taxon>
    </lineage>
</organism>
<sequence>MQDKYIEDFELCLKKKIIYLKPIYVRLVGNCTEILLKTGEKVTCPMPIGLCIRYLSEILFINQTAVRRYMKTKILKSKNLPLYLGREDIFIGIKTRKPIGKNDGALTFINFKYIEKIKDKEVYLGRYGVLECISKSETIKKNYIEARDFYYILSYDN</sequence>